<keyword evidence="7" id="KW-0963">Cytoplasm</keyword>
<accession>A0A251ZUB0</accession>
<comment type="subcellular location">
    <subcellularLocation>
        <location evidence="7">Cytoplasm</location>
    </subcellularLocation>
</comment>
<keyword evidence="11" id="KW-1185">Reference proteome</keyword>
<dbReference type="EC" id="2.1.3.3" evidence="4 7"/>
<dbReference type="GO" id="GO:0019240">
    <property type="term" value="P:citrulline biosynthetic process"/>
    <property type="evidence" value="ECO:0007669"/>
    <property type="project" value="TreeGrafter"/>
</dbReference>
<organism evidence="10 11">
    <name type="scientific">Commensalibacter intestini</name>
    <dbReference type="NCBI Taxonomy" id="479936"/>
    <lineage>
        <taxon>Bacteria</taxon>
        <taxon>Pseudomonadati</taxon>
        <taxon>Pseudomonadota</taxon>
        <taxon>Alphaproteobacteria</taxon>
        <taxon>Acetobacterales</taxon>
        <taxon>Acetobacteraceae</taxon>
    </lineage>
</organism>
<feature type="binding site" evidence="7">
    <location>
        <begin position="149"/>
        <end position="152"/>
    </location>
    <ligand>
        <name>carbamoyl phosphate</name>
        <dbReference type="ChEBI" id="CHEBI:58228"/>
    </ligand>
</feature>
<dbReference type="InterPro" id="IPR006130">
    <property type="entry name" value="Asp/Orn_carbamoylTrfase"/>
</dbReference>
<protein>
    <recommendedName>
        <fullName evidence="4 7">Ornithine carbamoyltransferase</fullName>
        <shortName evidence="7">OTCase</shortName>
        <ecNumber evidence="4 7">2.1.3.3</ecNumber>
    </recommendedName>
</protein>
<dbReference type="InterPro" id="IPR024904">
    <property type="entry name" value="OTCase_ArgI"/>
</dbReference>
<feature type="domain" description="Aspartate/ornithine carbamoyltransferase Asp/Orn-binding" evidence="8">
    <location>
        <begin position="168"/>
        <end position="319"/>
    </location>
</feature>
<dbReference type="GO" id="GO:0042450">
    <property type="term" value="P:L-arginine biosynthetic process via ornithine"/>
    <property type="evidence" value="ECO:0007669"/>
    <property type="project" value="UniProtKB-UniRule"/>
</dbReference>
<gene>
    <name evidence="10" type="ORF">HK18_09320</name>
</gene>
<feature type="binding site" evidence="7">
    <location>
        <position position="98"/>
    </location>
    <ligand>
        <name>carbamoyl phosphate</name>
        <dbReference type="ChEBI" id="CHEBI:58228"/>
    </ligand>
</feature>
<evidence type="ECO:0000256" key="6">
    <source>
        <dbReference type="ARBA" id="ARBA00048772"/>
    </source>
</evidence>
<dbReference type="AlphaFoldDB" id="A0A251ZUB0"/>
<feature type="binding site" evidence="7">
    <location>
        <begin position="244"/>
        <end position="245"/>
    </location>
    <ligand>
        <name>L-ornithine</name>
        <dbReference type="ChEBI" id="CHEBI:46911"/>
    </ligand>
</feature>
<dbReference type="Pfam" id="PF00185">
    <property type="entry name" value="OTCace"/>
    <property type="match status" value="1"/>
</dbReference>
<evidence type="ECO:0000256" key="5">
    <source>
        <dbReference type="ARBA" id="ARBA00022679"/>
    </source>
</evidence>
<dbReference type="PROSITE" id="PS00097">
    <property type="entry name" value="CARBAMOYLTRANSFERASE"/>
    <property type="match status" value="1"/>
</dbReference>
<feature type="binding site" evidence="7">
    <location>
        <begin position="71"/>
        <end position="74"/>
    </location>
    <ligand>
        <name>carbamoyl phosphate</name>
        <dbReference type="ChEBI" id="CHEBI:58228"/>
    </ligand>
</feature>
<feature type="binding site" evidence="7">
    <location>
        <position position="180"/>
    </location>
    <ligand>
        <name>L-ornithine</name>
        <dbReference type="ChEBI" id="CHEBI:46911"/>
    </ligand>
</feature>
<comment type="similarity">
    <text evidence="3 7">Belongs to the aspartate/ornithine carbamoyltransferase superfamily. OTCase family.</text>
</comment>
<dbReference type="Proteomes" id="UP000194946">
    <property type="component" value="Unassembled WGS sequence"/>
</dbReference>
<evidence type="ECO:0000256" key="7">
    <source>
        <dbReference type="HAMAP-Rule" id="MF_01109"/>
    </source>
</evidence>
<proteinExistence type="inferred from homology"/>
<comment type="catalytic activity">
    <reaction evidence="6 7">
        <text>carbamoyl phosphate + L-ornithine = L-citrulline + phosphate + H(+)</text>
        <dbReference type="Rhea" id="RHEA:19513"/>
        <dbReference type="ChEBI" id="CHEBI:15378"/>
        <dbReference type="ChEBI" id="CHEBI:43474"/>
        <dbReference type="ChEBI" id="CHEBI:46911"/>
        <dbReference type="ChEBI" id="CHEBI:57743"/>
        <dbReference type="ChEBI" id="CHEBI:58228"/>
        <dbReference type="EC" id="2.1.3.3"/>
    </reaction>
</comment>
<dbReference type="NCBIfam" id="NF001986">
    <property type="entry name" value="PRK00779.1"/>
    <property type="match status" value="1"/>
</dbReference>
<evidence type="ECO:0000256" key="2">
    <source>
        <dbReference type="ARBA" id="ARBA00004975"/>
    </source>
</evidence>
<dbReference type="FunFam" id="3.40.50.1370:FF:000008">
    <property type="entry name" value="Ornithine carbamoyltransferase"/>
    <property type="match status" value="1"/>
</dbReference>
<dbReference type="GO" id="GO:0005737">
    <property type="term" value="C:cytoplasm"/>
    <property type="evidence" value="ECO:0007669"/>
    <property type="project" value="UniProtKB-SubCell"/>
</dbReference>
<sequence>MSTLSKPLQNNLHDKKCKHFLDIRDLSKQDLNDMIALGKQMKAMQENRKYPLHPAAPLKGKNIALIFSKPSTRTRVSFEVGIHQLGGHSVVLSTDSMQIGRGETIADTARVLSRFVDAMVLRTGCTDDLLGLAELSSVPVINGLTPTSHPSQIIADIMTFEEHKGPIKGRTLAWLGDGNNVASSLIEAATQFEFTLNLATPASFSPSQEVLDWAKAHGGIINVTTDPKEAVRNADAVVTDTWVSMSDSDDEKQARLQALGPYQVNRDLMNLAASDAIFLHCLPAHIGEEVTEEVFESSQSVVFDEAENRLHAHKAILIWSMMGDDWRQYGSDQ</sequence>
<dbReference type="InterPro" id="IPR002292">
    <property type="entry name" value="Orn/put_carbamltrans"/>
</dbReference>
<feature type="binding site" evidence="7">
    <location>
        <position position="240"/>
    </location>
    <ligand>
        <name>L-ornithine</name>
        <dbReference type="ChEBI" id="CHEBI:46911"/>
    </ligand>
</feature>
<comment type="caution">
    <text evidence="10">The sequence shown here is derived from an EMBL/GenBank/DDBJ whole genome shotgun (WGS) entry which is preliminary data.</text>
</comment>
<dbReference type="GO" id="GO:0004585">
    <property type="term" value="F:ornithine carbamoyltransferase activity"/>
    <property type="evidence" value="ECO:0007669"/>
    <property type="project" value="UniProtKB-UniRule"/>
</dbReference>
<evidence type="ECO:0000259" key="9">
    <source>
        <dbReference type="Pfam" id="PF02729"/>
    </source>
</evidence>
<dbReference type="EMBL" id="JOPB01000007">
    <property type="protein sequence ID" value="OUI78237.1"/>
    <property type="molecule type" value="Genomic_DNA"/>
</dbReference>
<dbReference type="Pfam" id="PF02729">
    <property type="entry name" value="OTCace_N"/>
    <property type="match status" value="1"/>
</dbReference>
<name>A0A251ZUB0_9PROT</name>
<dbReference type="PANTHER" id="PTHR45753">
    <property type="entry name" value="ORNITHINE CARBAMOYLTRANSFERASE, MITOCHONDRIAL"/>
    <property type="match status" value="1"/>
</dbReference>
<evidence type="ECO:0000313" key="11">
    <source>
        <dbReference type="Proteomes" id="UP000194946"/>
    </source>
</evidence>
<dbReference type="NCBIfam" id="TIGR00658">
    <property type="entry name" value="orni_carb_tr"/>
    <property type="match status" value="1"/>
</dbReference>
<feature type="binding site" evidence="7">
    <location>
        <position position="122"/>
    </location>
    <ligand>
        <name>carbamoyl phosphate</name>
        <dbReference type="ChEBI" id="CHEBI:58228"/>
    </ligand>
</feature>
<dbReference type="GO" id="GO:0016597">
    <property type="term" value="F:amino acid binding"/>
    <property type="evidence" value="ECO:0007669"/>
    <property type="project" value="InterPro"/>
</dbReference>
<dbReference type="SUPFAM" id="SSF53671">
    <property type="entry name" value="Aspartate/ornithine carbamoyltransferase"/>
    <property type="match status" value="1"/>
</dbReference>
<dbReference type="PRINTS" id="PR00100">
    <property type="entry name" value="AOTCASE"/>
</dbReference>
<dbReference type="InterPro" id="IPR036901">
    <property type="entry name" value="Asp/Orn_carbamoylTrfase_sf"/>
</dbReference>
<dbReference type="InterPro" id="IPR006132">
    <property type="entry name" value="Asp/Orn_carbamoyltranf_P-bd"/>
</dbReference>
<evidence type="ECO:0000256" key="4">
    <source>
        <dbReference type="ARBA" id="ARBA00013007"/>
    </source>
</evidence>
<reference evidence="11" key="1">
    <citation type="submission" date="2014-06" db="EMBL/GenBank/DDBJ databases">
        <authorList>
            <person name="Winans N.J."/>
            <person name="Newell P.D."/>
            <person name="Douglas A.E."/>
        </authorList>
    </citation>
    <scope>NUCLEOTIDE SEQUENCE [LARGE SCALE GENOMIC DNA]</scope>
    <source>
        <strain evidence="11">DmL_052</strain>
    </source>
</reference>
<dbReference type="HAMAP" id="MF_01109">
    <property type="entry name" value="OTCase"/>
    <property type="match status" value="1"/>
</dbReference>
<dbReference type="PANTHER" id="PTHR45753:SF3">
    <property type="entry name" value="ORNITHINE TRANSCARBAMYLASE, MITOCHONDRIAL"/>
    <property type="match status" value="1"/>
</dbReference>
<evidence type="ECO:0000313" key="10">
    <source>
        <dbReference type="EMBL" id="OUI78237.1"/>
    </source>
</evidence>
<dbReference type="RefSeq" id="WP_008853308.1">
    <property type="nucleotide sequence ID" value="NZ_JOPB01000007.1"/>
</dbReference>
<dbReference type="InterPro" id="IPR006131">
    <property type="entry name" value="Asp_carbamoyltransf_Asp/Orn-bd"/>
</dbReference>
<evidence type="ECO:0000256" key="1">
    <source>
        <dbReference type="ARBA" id="ARBA00003822"/>
    </source>
</evidence>
<comment type="pathway">
    <text evidence="2">Amino-acid biosynthesis; L-arginine biosynthesis; L-arginine from L-ornithine and carbamoyl phosphate: step 1/3.</text>
</comment>
<dbReference type="Gene3D" id="3.40.50.1370">
    <property type="entry name" value="Aspartate/ornithine carbamoyltransferase"/>
    <property type="match status" value="2"/>
</dbReference>
<dbReference type="PRINTS" id="PR00102">
    <property type="entry name" value="OTCASE"/>
</dbReference>
<evidence type="ECO:0000256" key="3">
    <source>
        <dbReference type="ARBA" id="ARBA00007805"/>
    </source>
</evidence>
<feature type="binding site" evidence="7">
    <location>
        <begin position="281"/>
        <end position="282"/>
    </location>
    <ligand>
        <name>carbamoyl phosphate</name>
        <dbReference type="ChEBI" id="CHEBI:58228"/>
    </ligand>
</feature>
<evidence type="ECO:0000259" key="8">
    <source>
        <dbReference type="Pfam" id="PF00185"/>
    </source>
</evidence>
<feature type="domain" description="Aspartate/ornithine carbamoyltransferase carbamoyl-P binding" evidence="9">
    <location>
        <begin position="18"/>
        <end position="162"/>
    </location>
</feature>
<comment type="function">
    <text evidence="1">Reversibly catalyzes the transfer of the carbamoyl group from carbamoyl phosphate (CP) to the N(epsilon) atom of ornithine (ORN) to produce L-citrulline.</text>
</comment>
<feature type="binding site" evidence="7">
    <location>
        <position position="309"/>
    </location>
    <ligand>
        <name>carbamoyl phosphate</name>
        <dbReference type="ChEBI" id="CHEBI:58228"/>
    </ligand>
</feature>
<keyword evidence="5 7" id="KW-0808">Transferase</keyword>